<protein>
    <recommendedName>
        <fullName evidence="3">Reverse transcriptase</fullName>
    </recommendedName>
</protein>
<comment type="caution">
    <text evidence="1">The sequence shown here is derived from an EMBL/GenBank/DDBJ whole genome shotgun (WGS) entry which is preliminary data.</text>
</comment>
<evidence type="ECO:0000313" key="1">
    <source>
        <dbReference type="EMBL" id="KAJ7325020.1"/>
    </source>
</evidence>
<dbReference type="EMBL" id="JAPFRF010000008">
    <property type="protein sequence ID" value="KAJ7325020.1"/>
    <property type="molecule type" value="Genomic_DNA"/>
</dbReference>
<keyword evidence="2" id="KW-1185">Reference proteome</keyword>
<gene>
    <name evidence="1" type="ORF">JRQ81_018040</name>
</gene>
<sequence>IWDIESQSIAAVLNSTCSPRFYGLLPISGLGVNYIENLTNPRQPQAFMLSKLNIFPSAVLSGRYHNIPFENKLCKYCLLELDSTSHILSCPTHHKFHQQILVPFTPNLSGSPESVIQCLLVDKSFKVTDSMAEYLARVLYTINETSRTKSGHLSVPIPLFIYFFIFYSTI</sequence>
<dbReference type="Proteomes" id="UP001142489">
    <property type="component" value="Unassembled WGS sequence"/>
</dbReference>
<name>A0A9Q0XRH7_9SAUR</name>
<proteinExistence type="predicted"/>
<dbReference type="AlphaFoldDB" id="A0A9Q0XRH7"/>
<organism evidence="1 2">
    <name type="scientific">Phrynocephalus forsythii</name>
    <dbReference type="NCBI Taxonomy" id="171643"/>
    <lineage>
        <taxon>Eukaryota</taxon>
        <taxon>Metazoa</taxon>
        <taxon>Chordata</taxon>
        <taxon>Craniata</taxon>
        <taxon>Vertebrata</taxon>
        <taxon>Euteleostomi</taxon>
        <taxon>Lepidosauria</taxon>
        <taxon>Squamata</taxon>
        <taxon>Bifurcata</taxon>
        <taxon>Unidentata</taxon>
        <taxon>Episquamata</taxon>
        <taxon>Toxicofera</taxon>
        <taxon>Iguania</taxon>
        <taxon>Acrodonta</taxon>
        <taxon>Agamidae</taxon>
        <taxon>Agaminae</taxon>
        <taxon>Phrynocephalus</taxon>
    </lineage>
</organism>
<feature type="non-terminal residue" evidence="1">
    <location>
        <position position="1"/>
    </location>
</feature>
<evidence type="ECO:0000313" key="2">
    <source>
        <dbReference type="Proteomes" id="UP001142489"/>
    </source>
</evidence>
<evidence type="ECO:0008006" key="3">
    <source>
        <dbReference type="Google" id="ProtNLM"/>
    </source>
</evidence>
<reference evidence="1" key="1">
    <citation type="journal article" date="2023" name="DNA Res.">
        <title>Chromosome-level genome assembly of Phrynocephalus forsythii using third-generation DNA sequencing and Hi-C analysis.</title>
        <authorList>
            <person name="Qi Y."/>
            <person name="Zhao W."/>
            <person name="Zhao Y."/>
            <person name="Niu C."/>
            <person name="Cao S."/>
            <person name="Zhang Y."/>
        </authorList>
    </citation>
    <scope>NUCLEOTIDE SEQUENCE</scope>
    <source>
        <tissue evidence="1">Muscle</tissue>
    </source>
</reference>
<accession>A0A9Q0XRH7</accession>